<dbReference type="Proteomes" id="UP000308149">
    <property type="component" value="Chromosome"/>
</dbReference>
<evidence type="ECO:0000313" key="2">
    <source>
        <dbReference type="Proteomes" id="UP000308149"/>
    </source>
</evidence>
<gene>
    <name evidence="1" type="ORF">FHQ07_07615</name>
</gene>
<dbReference type="KEGG" id="thes:FHQ07_07615"/>
<keyword evidence="2" id="KW-1185">Reference proteome</keyword>
<dbReference type="RefSeq" id="WP_139716241.1">
    <property type="nucleotide sequence ID" value="NZ_CP040871.1"/>
</dbReference>
<protein>
    <submittedName>
        <fullName evidence="1">DUF481 domain-containing protein</fullName>
    </submittedName>
</protein>
<proteinExistence type="predicted"/>
<evidence type="ECO:0000313" key="1">
    <source>
        <dbReference type="EMBL" id="QDA57189.1"/>
    </source>
</evidence>
<dbReference type="InterPro" id="IPR007433">
    <property type="entry name" value="DUF481"/>
</dbReference>
<organism evidence="1 2">
    <name type="scientific">Thermomonas aquatica</name>
    <dbReference type="NCBI Taxonomy" id="2202149"/>
    <lineage>
        <taxon>Bacteria</taxon>
        <taxon>Pseudomonadati</taxon>
        <taxon>Pseudomonadota</taxon>
        <taxon>Gammaproteobacteria</taxon>
        <taxon>Lysobacterales</taxon>
        <taxon>Lysobacteraceae</taxon>
        <taxon>Thermomonas</taxon>
    </lineage>
</organism>
<accession>A0A5B7ZQY6</accession>
<reference evidence="1 2" key="1">
    <citation type="submission" date="2019-06" db="EMBL/GenBank/DDBJ databases">
        <title>Thermomonas aquatica sp. nov., isolated from an industrial wastewater treatment plant.</title>
        <authorList>
            <person name="Jeon J.H."/>
            <person name="Park D.-S."/>
        </authorList>
    </citation>
    <scope>NUCLEOTIDE SEQUENCE [LARGE SCALE GENOMIC DNA]</scope>
    <source>
        <strain evidence="1 2">SY21</strain>
    </source>
</reference>
<dbReference type="Pfam" id="PF04338">
    <property type="entry name" value="DUF481"/>
    <property type="match status" value="1"/>
</dbReference>
<dbReference type="EMBL" id="CP040871">
    <property type="protein sequence ID" value="QDA57189.1"/>
    <property type="molecule type" value="Genomic_DNA"/>
</dbReference>
<dbReference type="OrthoDB" id="6057796at2"/>
<sequence>MLPLLWLAFSVPAPVVDLAPVPAMDAVVVQRLADPPRCLAARCASGEWQVGAMPAIPAGQLRIDGDDLPGAGGRLRVAAQPRKDWVKAQGSNARVGMQYGMQALKSEYASLAWAIDTGYRLQGYAEDGIAGTGPVLRGNLEWRQALGERTRLSQTTRIETGQHGTYLRNSLQLKFQLQPALTLDTGVELRRDSEVTGRNQTDAKLNLRYVF</sequence>
<dbReference type="AlphaFoldDB" id="A0A5B7ZQY6"/>
<name>A0A5B7ZQY6_9GAMM</name>